<accession>A0A1L7WZX7</accession>
<evidence type="ECO:0000256" key="2">
    <source>
        <dbReference type="SAM" id="Phobius"/>
    </source>
</evidence>
<reference evidence="4 5" key="1">
    <citation type="submission" date="2016-03" db="EMBL/GenBank/DDBJ databases">
        <authorList>
            <person name="Ploux O."/>
        </authorList>
    </citation>
    <scope>NUCLEOTIDE SEQUENCE [LARGE SCALE GENOMIC DNA]</scope>
    <source>
        <strain evidence="4 5">UAMH 11012</strain>
    </source>
</reference>
<feature type="region of interest" description="Disordered" evidence="1">
    <location>
        <begin position="119"/>
        <end position="186"/>
    </location>
</feature>
<feature type="transmembrane region" description="Helical" evidence="2">
    <location>
        <begin position="1069"/>
        <end position="1093"/>
    </location>
</feature>
<keyword evidence="2" id="KW-0472">Membrane</keyword>
<feature type="region of interest" description="Disordered" evidence="1">
    <location>
        <begin position="48"/>
        <end position="90"/>
    </location>
</feature>
<dbReference type="EMBL" id="FJOG01000011">
    <property type="protein sequence ID" value="CZR58307.1"/>
    <property type="molecule type" value="Genomic_DNA"/>
</dbReference>
<gene>
    <name evidence="4" type="ORF">PAC_08199</name>
</gene>
<feature type="compositionally biased region" description="Polar residues" evidence="1">
    <location>
        <begin position="149"/>
        <end position="162"/>
    </location>
</feature>
<organism evidence="4 5">
    <name type="scientific">Phialocephala subalpina</name>
    <dbReference type="NCBI Taxonomy" id="576137"/>
    <lineage>
        <taxon>Eukaryota</taxon>
        <taxon>Fungi</taxon>
        <taxon>Dikarya</taxon>
        <taxon>Ascomycota</taxon>
        <taxon>Pezizomycotina</taxon>
        <taxon>Leotiomycetes</taxon>
        <taxon>Helotiales</taxon>
        <taxon>Mollisiaceae</taxon>
        <taxon>Phialocephala</taxon>
        <taxon>Phialocephala fortinii species complex</taxon>
    </lineage>
</organism>
<dbReference type="Pfam" id="PF20233">
    <property type="entry name" value="DUF6590"/>
    <property type="match status" value="1"/>
</dbReference>
<dbReference type="PANTHER" id="PTHR35391">
    <property type="entry name" value="C2H2-TYPE DOMAIN-CONTAINING PROTEIN-RELATED"/>
    <property type="match status" value="1"/>
</dbReference>
<feature type="compositionally biased region" description="Low complexity" evidence="1">
    <location>
        <begin position="869"/>
        <end position="908"/>
    </location>
</feature>
<dbReference type="PANTHER" id="PTHR35391:SF5">
    <property type="entry name" value="DUF6590 DOMAIN-CONTAINING PROTEIN"/>
    <property type="match status" value="1"/>
</dbReference>
<feature type="compositionally biased region" description="Acidic residues" evidence="1">
    <location>
        <begin position="679"/>
        <end position="693"/>
    </location>
</feature>
<dbReference type="InterPro" id="IPR046497">
    <property type="entry name" value="DUF6590"/>
</dbReference>
<evidence type="ECO:0000313" key="5">
    <source>
        <dbReference type="Proteomes" id="UP000184330"/>
    </source>
</evidence>
<protein>
    <recommendedName>
        <fullName evidence="3">DUF6590 domain-containing protein</fullName>
    </recommendedName>
</protein>
<name>A0A1L7WZX7_9HELO</name>
<feature type="domain" description="DUF6590" evidence="3">
    <location>
        <begin position="216"/>
        <end position="368"/>
    </location>
</feature>
<feature type="compositionally biased region" description="Polar residues" evidence="1">
    <location>
        <begin position="63"/>
        <end position="72"/>
    </location>
</feature>
<keyword evidence="5" id="KW-1185">Reference proteome</keyword>
<evidence type="ECO:0000313" key="4">
    <source>
        <dbReference type="EMBL" id="CZR58307.1"/>
    </source>
</evidence>
<proteinExistence type="predicted"/>
<keyword evidence="2" id="KW-0812">Transmembrane</keyword>
<feature type="region of interest" description="Disordered" evidence="1">
    <location>
        <begin position="867"/>
        <end position="911"/>
    </location>
</feature>
<feature type="transmembrane region" description="Helical" evidence="2">
    <location>
        <begin position="1105"/>
        <end position="1127"/>
    </location>
</feature>
<keyword evidence="2" id="KW-1133">Transmembrane helix</keyword>
<evidence type="ECO:0000259" key="3">
    <source>
        <dbReference type="Pfam" id="PF20233"/>
    </source>
</evidence>
<feature type="compositionally biased region" description="Low complexity" evidence="1">
    <location>
        <begin position="73"/>
        <end position="85"/>
    </location>
</feature>
<evidence type="ECO:0000256" key="1">
    <source>
        <dbReference type="SAM" id="MobiDB-lite"/>
    </source>
</evidence>
<dbReference type="AlphaFoldDB" id="A0A1L7WZX7"/>
<feature type="region of interest" description="Disordered" evidence="1">
    <location>
        <begin position="676"/>
        <end position="698"/>
    </location>
</feature>
<feature type="compositionally biased region" description="Basic and acidic residues" evidence="1">
    <location>
        <begin position="126"/>
        <end position="137"/>
    </location>
</feature>
<dbReference type="OrthoDB" id="3563747at2759"/>
<dbReference type="Proteomes" id="UP000184330">
    <property type="component" value="Unassembled WGS sequence"/>
</dbReference>
<sequence length="1131" mass="128736">MATRNRRRHSDQAGEYNWSDWSWEENHAKYWRYRFNSKGEKVWDSHASSATSDAAPQGEYDPSGSTDITSFASSSSSSQNQYYNNDDYHQYNDQTQLDDTIDILEEEFAKTTLTDLDSAIDPSNYYRKDDRNARDTFGDEEDVPYLGQSYDSAATVAQATHSSSRRRSDLLAPTPPAPLRLPSDLSISPQDVHKEITGAKGKHEKLDRGFRVHHSKSFQPGHIFKVIWAEPAGETSKWKTSSITDVTSEGWTVQKSEYGARVYSSVRRFVIVDTKKGYSNCVPILTYQRRGFLKSGAHPEDHAVIYTSDKPPNEAVTPTLTPIHVQSKTPRDKLQPLSFVNYAKIYTVEHNVKVMFIGWIANESQRSFAKDFDYVWKGHRQMSRGDVADTREEQSRGLWKQKLPVHSAKPVFRHTQNPAGTGTTLQHQAVYPNRMASRQFDNTASDEANSMRNAILSADPIPPAISKSPLIEPESPFNIKSNFETTETSQGFQVDLRSEIKSTIADRDDLNSLSLTRRTQQQTTAEEHLGILFAEREELVPACEEVLTKLGRDKFVETFQKLLKRFYLDILPHATTDAQMALLHLFRSRWARIRIAEHVVDILRPQTEDMTAQNGISLIYDKASEFSVRFEQEVSAGQKLRDLQNWIPAEADCNAVAPPEISDFDDTMMHRNIGREDEYDHDNDDEDDDEGDNETPIKGLPKISEMECFLTKGEAFQNFHTHLRLSLLPASLASLTRIIMSIPNDRIWFSREDDHYFWNKAKLYIEESTGYNWNWWPLQQPMRRLEEAETRIHWHCHCGKLLWAELPSSQVKNYQALLEHRCKQLQHRHLCKLKGLKSTGKLGLASFVQAASNIALETYHSYTSSGNGSSTASVGAEQSSSSSPRQSGSQTTTSPGSSQPSSLPSQQGVQMDPSDATNIQLFILFGVKGTRRTTELAQLDTKKYCDDNVFFRDLRQRYKDMRGFWRYWFSFERVRADRFVLRGKSLPETMDYEYKPRPPNAENPPISRHEFELAFAVCPNRCRLANIHDCVEPADGTFAIERIPKRRGPLEIRESSIERAWGIQAQNDISAIGVVTYHFLAIAATIGFMGWWIHGHAGDLQTATVPLSIAISLIALFWSTVGVLKLLREPV</sequence>
<dbReference type="STRING" id="576137.A0A1L7WZX7"/>